<keyword evidence="6" id="KW-0963">Cytoplasm</keyword>
<name>A0A1I1I5Z4_9GAMM</name>
<dbReference type="GO" id="GO:0005737">
    <property type="term" value="C:cytoplasm"/>
    <property type="evidence" value="ECO:0007669"/>
    <property type="project" value="UniProtKB-SubCell"/>
</dbReference>
<evidence type="ECO:0000256" key="8">
    <source>
        <dbReference type="ARBA" id="ARBA00023277"/>
    </source>
</evidence>
<evidence type="ECO:0000256" key="3">
    <source>
        <dbReference type="ARBA" id="ARBA00008061"/>
    </source>
</evidence>
<dbReference type="Pfam" id="PF11941">
    <property type="entry name" value="DUF3459"/>
    <property type="match status" value="1"/>
</dbReference>
<feature type="site" description="Transition state stabilizer" evidence="16">
    <location>
        <position position="393"/>
    </location>
</feature>
<dbReference type="OrthoDB" id="9800174at2"/>
<dbReference type="InterPro" id="IPR012768">
    <property type="entry name" value="Trehalose_TreZ"/>
</dbReference>
<proteinExistence type="inferred from homology"/>
<evidence type="ECO:0000256" key="16">
    <source>
        <dbReference type="PIRSR" id="PIRSR006337-3"/>
    </source>
</evidence>
<keyword evidence="9 14" id="KW-0326">Glycosidase</keyword>
<dbReference type="STRING" id="402385.SAMN05421848_1010"/>
<dbReference type="SUPFAM" id="SSF81296">
    <property type="entry name" value="E set domains"/>
    <property type="match status" value="1"/>
</dbReference>
<accession>A0A1I1I5Z4</accession>
<dbReference type="UniPathway" id="UPA00299"/>
<evidence type="ECO:0000256" key="2">
    <source>
        <dbReference type="ARBA" id="ARBA00005199"/>
    </source>
</evidence>
<dbReference type="Gene3D" id="2.60.40.10">
    <property type="entry name" value="Immunoglobulins"/>
    <property type="match status" value="1"/>
</dbReference>
<comment type="similarity">
    <text evidence="3 14">Belongs to the glycosyl hydrolase 13 family.</text>
</comment>
<evidence type="ECO:0000256" key="1">
    <source>
        <dbReference type="ARBA" id="ARBA00004496"/>
    </source>
</evidence>
<dbReference type="EC" id="3.2.1.141" evidence="4 13"/>
<dbReference type="Proteomes" id="UP000199046">
    <property type="component" value="Unassembled WGS sequence"/>
</dbReference>
<dbReference type="GO" id="GO:0033942">
    <property type="term" value="F:4-alpha-D-(1-&gt;4)-alpha-D-glucanotrehalose trehalohydrolase activity"/>
    <property type="evidence" value="ECO:0007669"/>
    <property type="project" value="UniProtKB-EC"/>
</dbReference>
<reference evidence="20" key="1">
    <citation type="submission" date="2016-10" db="EMBL/GenBank/DDBJ databases">
        <authorList>
            <person name="Varghese N."/>
            <person name="Submissions S."/>
        </authorList>
    </citation>
    <scope>NUCLEOTIDE SEQUENCE [LARGE SCALE GENOMIC DNA]</scope>
    <source>
        <strain evidence="20">DSM 23439</strain>
    </source>
</reference>
<keyword evidence="8" id="KW-0119">Carbohydrate metabolism</keyword>
<evidence type="ECO:0000259" key="18">
    <source>
        <dbReference type="SMART" id="SM00642"/>
    </source>
</evidence>
<evidence type="ECO:0000256" key="17">
    <source>
        <dbReference type="SAM" id="MobiDB-lite"/>
    </source>
</evidence>
<dbReference type="InterPro" id="IPR014756">
    <property type="entry name" value="Ig_E-set"/>
</dbReference>
<sequence>MSASTSKPTHQRFSWSCHYGAAVQDDQRTRFTFWAPGLESVTLELSRSPNEAVESLAMKKGRDGDFTLDTECPAGAHYRYRISDELAVPDPAARAQHEDVTGPSVVVNPDAYAWQNVLWQGRPWHETVILEIHAGALGGFEGIRQRLQGWAAMGITAIELMPINEFPGARNWGYDGVLPYAVEASYGTPEQLKALIDQAHGLGLMVFLDVVYNHFGPDGNYLPHYAPDFFTGERTPWGDAIDFNQPQVKDFFIDNALMWLEEYRFDGLRFDAVHAIDNDAFLREMSERIKSGIGEMRHVHLMLENERNSASLLENAYTAQWNDDVHNVLHALLTGEHEGYYADYCDHATDKLASALHGGFIFQGQNDRRGHSRGEPSGHLSPTSFIAFLQNHDQVGNRAMGERLVSLVEQEKLEAATALLLLCPMIPMLFMGEEHGAKSPFLFFTDHRDELADAVREGRRSEFADFSHFKDEATRAKIPDPNAVSTFDQSVPPAPENDDPESAMWHTRYMTLLDIRHAEIVPRLPGTRPMGAVALGEGAVLAHWRMGDGTVLGIAVNLGDQRVSIDAPEGQRLYELGESDDAHTLAPGAVRACLSSHL</sequence>
<dbReference type="InterPro" id="IPR044901">
    <property type="entry name" value="Trehalose_TreZ_E-set_sf"/>
</dbReference>
<comment type="subcellular location">
    <subcellularLocation>
        <location evidence="1 15">Cytoplasm</location>
    </subcellularLocation>
</comment>
<dbReference type="CDD" id="cd11325">
    <property type="entry name" value="AmyAc_GTHase"/>
    <property type="match status" value="1"/>
</dbReference>
<dbReference type="NCBIfam" id="TIGR02402">
    <property type="entry name" value="trehalose_TreZ"/>
    <property type="match status" value="1"/>
</dbReference>
<evidence type="ECO:0000313" key="19">
    <source>
        <dbReference type="EMBL" id="SFC31435.1"/>
    </source>
</evidence>
<dbReference type="PANTHER" id="PTHR43651">
    <property type="entry name" value="1,4-ALPHA-GLUCAN-BRANCHING ENZYME"/>
    <property type="match status" value="1"/>
</dbReference>
<dbReference type="PIRSF" id="PIRSF006337">
    <property type="entry name" value="Trehalose_TreZ"/>
    <property type="match status" value="1"/>
</dbReference>
<dbReference type="CDD" id="cd02853">
    <property type="entry name" value="E_set_MTHase_like_N"/>
    <property type="match status" value="1"/>
</dbReference>
<comment type="catalytic activity">
    <reaction evidence="12 14">
        <text>hydrolysis of (1-&gt;4)-alpha-D-glucosidic linkage in 4-alpha-D-[(1-&gt;4)-alpha-D-glucanosyl]n trehalose to yield trehalose and (1-&gt;4)-alpha-D-glucan.</text>
        <dbReference type="EC" id="3.2.1.141"/>
    </reaction>
</comment>
<evidence type="ECO:0000256" key="11">
    <source>
        <dbReference type="ARBA" id="ARBA00033284"/>
    </source>
</evidence>
<feature type="domain" description="Glycosyl hydrolase family 13 catalytic" evidence="18">
    <location>
        <begin position="106"/>
        <end position="516"/>
    </location>
</feature>
<evidence type="ECO:0000313" key="20">
    <source>
        <dbReference type="Proteomes" id="UP000199046"/>
    </source>
</evidence>
<dbReference type="InterPro" id="IPR017853">
    <property type="entry name" value="GH"/>
</dbReference>
<evidence type="ECO:0000256" key="12">
    <source>
        <dbReference type="ARBA" id="ARBA00034013"/>
    </source>
</evidence>
<gene>
    <name evidence="19" type="ORF">SAMN05421848_1010</name>
</gene>
<dbReference type="SUPFAM" id="SSF51445">
    <property type="entry name" value="(Trans)glycosidases"/>
    <property type="match status" value="1"/>
</dbReference>
<organism evidence="19 20">
    <name type="scientific">Kushneria avicenniae</name>
    <dbReference type="NCBI Taxonomy" id="402385"/>
    <lineage>
        <taxon>Bacteria</taxon>
        <taxon>Pseudomonadati</taxon>
        <taxon>Pseudomonadota</taxon>
        <taxon>Gammaproteobacteria</taxon>
        <taxon>Oceanospirillales</taxon>
        <taxon>Halomonadaceae</taxon>
        <taxon>Kushneria</taxon>
    </lineage>
</organism>
<evidence type="ECO:0000256" key="15">
    <source>
        <dbReference type="PIRSR" id="PIRSR006337-1"/>
    </source>
</evidence>
<dbReference type="InterPro" id="IPR013783">
    <property type="entry name" value="Ig-like_fold"/>
</dbReference>
<evidence type="ECO:0000256" key="6">
    <source>
        <dbReference type="ARBA" id="ARBA00022490"/>
    </source>
</evidence>
<keyword evidence="20" id="KW-1185">Reference proteome</keyword>
<feature type="active site" description="Nucleophile" evidence="15">
    <location>
        <position position="271"/>
    </location>
</feature>
<evidence type="ECO:0000256" key="9">
    <source>
        <dbReference type="ARBA" id="ARBA00023295"/>
    </source>
</evidence>
<dbReference type="Pfam" id="PF00128">
    <property type="entry name" value="Alpha-amylase"/>
    <property type="match status" value="1"/>
</dbReference>
<dbReference type="InterPro" id="IPR022567">
    <property type="entry name" value="DUF3459"/>
</dbReference>
<dbReference type="EMBL" id="FOLY01000002">
    <property type="protein sequence ID" value="SFC31435.1"/>
    <property type="molecule type" value="Genomic_DNA"/>
</dbReference>
<dbReference type="PANTHER" id="PTHR43651:SF11">
    <property type="entry name" value="MALTO-OLIGOSYLTREHALOSE TREHALOHYDROLASE"/>
    <property type="match status" value="1"/>
</dbReference>
<dbReference type="Gene3D" id="3.20.20.80">
    <property type="entry name" value="Glycosidases"/>
    <property type="match status" value="1"/>
</dbReference>
<dbReference type="RefSeq" id="WP_090131388.1">
    <property type="nucleotide sequence ID" value="NZ_FOLY01000002.1"/>
</dbReference>
<dbReference type="AlphaFoldDB" id="A0A1I1I5Z4"/>
<dbReference type="GO" id="GO:0005992">
    <property type="term" value="P:trehalose biosynthetic process"/>
    <property type="evidence" value="ECO:0007669"/>
    <property type="project" value="UniProtKB-UniRule"/>
</dbReference>
<dbReference type="Gene3D" id="1.10.10.760">
    <property type="entry name" value="E-set domains of sugar-utilizing enzymes"/>
    <property type="match status" value="1"/>
</dbReference>
<evidence type="ECO:0000256" key="10">
    <source>
        <dbReference type="ARBA" id="ARBA00032057"/>
    </source>
</evidence>
<evidence type="ECO:0000256" key="7">
    <source>
        <dbReference type="ARBA" id="ARBA00022801"/>
    </source>
</evidence>
<dbReference type="SMART" id="SM00642">
    <property type="entry name" value="Aamy"/>
    <property type="match status" value="1"/>
</dbReference>
<evidence type="ECO:0000256" key="4">
    <source>
        <dbReference type="ARBA" id="ARBA00012268"/>
    </source>
</evidence>
<evidence type="ECO:0000256" key="13">
    <source>
        <dbReference type="NCBIfam" id="TIGR02402"/>
    </source>
</evidence>
<evidence type="ECO:0000256" key="14">
    <source>
        <dbReference type="PIRNR" id="PIRNR006337"/>
    </source>
</evidence>
<feature type="region of interest" description="Disordered" evidence="17">
    <location>
        <begin position="480"/>
        <end position="502"/>
    </location>
</feature>
<dbReference type="InterPro" id="IPR006047">
    <property type="entry name" value="GH13_cat_dom"/>
</dbReference>
<protein>
    <recommendedName>
        <fullName evidence="5 13">Malto-oligosyltrehalose trehalohydrolase</fullName>
        <shortName evidence="14">MTHase</shortName>
        <ecNumber evidence="4 13">3.2.1.141</ecNumber>
    </recommendedName>
    <alternativeName>
        <fullName evidence="11 14">4-alpha-D-((1-&gt;4)-alpha-D-glucano)trehalose trehalohydrolase</fullName>
    </alternativeName>
    <alternativeName>
        <fullName evidence="10 14">Maltooligosyl trehalose trehalohydrolase</fullName>
    </alternativeName>
</protein>
<feature type="active site" description="Proton donor" evidence="15">
    <location>
        <position position="304"/>
    </location>
</feature>
<comment type="pathway">
    <text evidence="2 14">Glycan biosynthesis; trehalose biosynthesis.</text>
</comment>
<evidence type="ECO:0000256" key="5">
    <source>
        <dbReference type="ARBA" id="ARBA00015938"/>
    </source>
</evidence>
<keyword evidence="7 14" id="KW-0378">Hydrolase</keyword>